<comment type="subcellular location">
    <subcellularLocation>
        <location evidence="1">Cell membrane</location>
        <topology evidence="1">Multi-pass membrane protein</topology>
    </subcellularLocation>
</comment>
<evidence type="ECO:0000256" key="6">
    <source>
        <dbReference type="SAM" id="Phobius"/>
    </source>
</evidence>
<keyword evidence="4 6" id="KW-1133">Transmembrane helix</keyword>
<feature type="transmembrane region" description="Helical" evidence="6">
    <location>
        <begin position="31"/>
        <end position="49"/>
    </location>
</feature>
<evidence type="ECO:0000313" key="9">
    <source>
        <dbReference type="Proteomes" id="UP000283374"/>
    </source>
</evidence>
<keyword evidence="3 6" id="KW-0812">Transmembrane</keyword>
<sequence>MTTTTVRLGVRAATSGAALVTRRRGVADSGLLALTAIILAATVALALVIPRIVARAADEAVQGAVADAGTAADLVARVGTASGVGFGNRISTRDPNQSTQLRADAANVQAALPGPLRALTDVGTVSVTTPVVRGRVGGTAVTTRLTYVGDPDVSRQSGLVTWVDGVAPAPAALPETDPEDPTPPTHELQVGMQADAASRLGVEAGDHAKLSLTTFGPVDVVVTGLYRVADPTDPVWTGFTDLLAAQDAPRGAAQEGHAALLVTAESLPDLKLVVAARALTQQFRYAVDPALVDAASSGTVSRTVTQVRADPTTLSHAAGGSVMVSTSLGDVLDAVGGRLAAARAQQSVLVLGLSGVGALVLVLAAQLLVSRRAPFLLAERARGASLASVVVRGLLESVPLALLAGAAGVLVAGIVLPAGGSSWSAAAALVLVAGLAPAVVAALQVRTAYAGRRTPANRADRERLASRRRVRRIVAEATVVAIAVGAVVSVRRRGLAQTTTGDVDLLLAATPLLVAAAATLLVARLLPPVLRAMSARARRGRGLVAVVATARASAASGTALPLLTLTVAVGLVVFCGTTVLTVDAGQRVAADARVGADVRIEGALRSQDVDELRDRPGVTAVAGIAVLGARSLGTNSGTTADVVLVDADALADIEQAHGRTGDDLALLTSGDPTNPPALVSASIEQATSLVTPELLTNGGTLALDVVGTAGDAPRVQSDGSGAPVDGRVLVDRATYEAAQGAATDPTTILVDGPGAIAAAASLDDRAGVTVTSRDDWLDQWRDSPLNRDLVVLLLGASIALAAYAALALVLMVAATSRERGRALSALRTLGLDGRTASALTFAELLPVAVAAVVGGTAIGILIPWLTSGALGLELATGGFGPPALRVGWWPVLGAVAVVAVALVVTVLVESAVRRRDKLGEVLRVGER</sequence>
<feature type="transmembrane region" description="Helical" evidence="6">
    <location>
        <begin position="389"/>
        <end position="416"/>
    </location>
</feature>
<evidence type="ECO:0000256" key="2">
    <source>
        <dbReference type="ARBA" id="ARBA00022475"/>
    </source>
</evidence>
<protein>
    <recommendedName>
        <fullName evidence="7">ABC3 transporter permease C-terminal domain-containing protein</fullName>
    </recommendedName>
</protein>
<dbReference type="Proteomes" id="UP000283374">
    <property type="component" value="Unassembled WGS sequence"/>
</dbReference>
<evidence type="ECO:0000259" key="7">
    <source>
        <dbReference type="Pfam" id="PF02687"/>
    </source>
</evidence>
<dbReference type="GO" id="GO:0005886">
    <property type="term" value="C:plasma membrane"/>
    <property type="evidence" value="ECO:0007669"/>
    <property type="project" value="UniProtKB-SubCell"/>
</dbReference>
<feature type="transmembrane region" description="Helical" evidence="6">
    <location>
        <begin position="886"/>
        <end position="908"/>
    </location>
</feature>
<comment type="caution">
    <text evidence="8">The sequence shown here is derived from an EMBL/GenBank/DDBJ whole genome shotgun (WGS) entry which is preliminary data.</text>
</comment>
<dbReference type="EMBL" id="QWKP01000149">
    <property type="protein sequence ID" value="RHA43660.1"/>
    <property type="molecule type" value="Genomic_DNA"/>
</dbReference>
<accession>A0A413RP28</accession>
<reference evidence="8 9" key="1">
    <citation type="submission" date="2018-08" db="EMBL/GenBank/DDBJ databases">
        <title>Cellulomonas rhizosphaerae sp. nov., a novel actinomycete isolated from soil.</title>
        <authorList>
            <person name="Tian Y."/>
        </authorList>
    </citation>
    <scope>NUCLEOTIDE SEQUENCE [LARGE SCALE GENOMIC DNA]</scope>
    <source>
        <strain evidence="8 9">NEAU-TCZ24</strain>
    </source>
</reference>
<dbReference type="Pfam" id="PF02687">
    <property type="entry name" value="FtsX"/>
    <property type="match status" value="1"/>
</dbReference>
<keyword evidence="5 6" id="KW-0472">Membrane</keyword>
<evidence type="ECO:0000256" key="1">
    <source>
        <dbReference type="ARBA" id="ARBA00004651"/>
    </source>
</evidence>
<feature type="transmembrane region" description="Helical" evidence="6">
    <location>
        <begin position="422"/>
        <end position="443"/>
    </location>
</feature>
<dbReference type="InterPro" id="IPR003838">
    <property type="entry name" value="ABC3_permease_C"/>
</dbReference>
<feature type="transmembrane region" description="Helical" evidence="6">
    <location>
        <begin position="844"/>
        <end position="866"/>
    </location>
</feature>
<keyword evidence="9" id="KW-1185">Reference proteome</keyword>
<organism evidence="8 9">
    <name type="scientific">Cellulomonas rhizosphaerae</name>
    <dbReference type="NCBI Taxonomy" id="2293719"/>
    <lineage>
        <taxon>Bacteria</taxon>
        <taxon>Bacillati</taxon>
        <taxon>Actinomycetota</taxon>
        <taxon>Actinomycetes</taxon>
        <taxon>Micrococcales</taxon>
        <taxon>Cellulomonadaceae</taxon>
        <taxon>Cellulomonas</taxon>
    </lineage>
</organism>
<gene>
    <name evidence="8" type="ORF">D1825_05270</name>
</gene>
<feature type="transmembrane region" description="Helical" evidence="6">
    <location>
        <begin position="505"/>
        <end position="523"/>
    </location>
</feature>
<dbReference type="RefSeq" id="WP_118766402.1">
    <property type="nucleotide sequence ID" value="NZ_QWKP01000149.1"/>
</dbReference>
<feature type="transmembrane region" description="Helical" evidence="6">
    <location>
        <begin position="473"/>
        <end position="490"/>
    </location>
</feature>
<dbReference type="AlphaFoldDB" id="A0A413RP28"/>
<dbReference type="OrthoDB" id="4812738at2"/>
<feature type="domain" description="ABC3 transporter permease C-terminal" evidence="7">
    <location>
        <begin position="797"/>
        <end position="908"/>
    </location>
</feature>
<feature type="transmembrane region" description="Helical" evidence="6">
    <location>
        <begin position="543"/>
        <end position="574"/>
    </location>
</feature>
<evidence type="ECO:0000256" key="4">
    <source>
        <dbReference type="ARBA" id="ARBA00022989"/>
    </source>
</evidence>
<proteinExistence type="predicted"/>
<evidence type="ECO:0000256" key="3">
    <source>
        <dbReference type="ARBA" id="ARBA00022692"/>
    </source>
</evidence>
<name>A0A413RP28_9CELL</name>
<feature type="transmembrane region" description="Helical" evidence="6">
    <location>
        <begin position="789"/>
        <end position="814"/>
    </location>
</feature>
<evidence type="ECO:0000256" key="5">
    <source>
        <dbReference type="ARBA" id="ARBA00023136"/>
    </source>
</evidence>
<keyword evidence="2" id="KW-1003">Cell membrane</keyword>
<evidence type="ECO:0000313" key="8">
    <source>
        <dbReference type="EMBL" id="RHA43660.1"/>
    </source>
</evidence>
<feature type="transmembrane region" description="Helical" evidence="6">
    <location>
        <begin position="348"/>
        <end position="369"/>
    </location>
</feature>